<dbReference type="EC" id="2.7.11.1" evidence="2"/>
<dbReference type="EMBL" id="CAWUPB010000851">
    <property type="protein sequence ID" value="CAK7326943.1"/>
    <property type="molecule type" value="Genomic_DNA"/>
</dbReference>
<dbReference type="GO" id="GO:0004674">
    <property type="term" value="F:protein serine/threonine kinase activity"/>
    <property type="evidence" value="ECO:0007669"/>
    <property type="project" value="UniProtKB-KW"/>
</dbReference>
<organism evidence="14 15">
    <name type="scientific">Dovyalis caffra</name>
    <dbReference type="NCBI Taxonomy" id="77055"/>
    <lineage>
        <taxon>Eukaryota</taxon>
        <taxon>Viridiplantae</taxon>
        <taxon>Streptophyta</taxon>
        <taxon>Embryophyta</taxon>
        <taxon>Tracheophyta</taxon>
        <taxon>Spermatophyta</taxon>
        <taxon>Magnoliopsida</taxon>
        <taxon>eudicotyledons</taxon>
        <taxon>Gunneridae</taxon>
        <taxon>Pentapetalae</taxon>
        <taxon>rosids</taxon>
        <taxon>fabids</taxon>
        <taxon>Malpighiales</taxon>
        <taxon>Salicaceae</taxon>
        <taxon>Flacourtieae</taxon>
        <taxon>Dovyalis</taxon>
    </lineage>
</organism>
<evidence type="ECO:0000256" key="11">
    <source>
        <dbReference type="ARBA" id="ARBA00047899"/>
    </source>
</evidence>
<evidence type="ECO:0000256" key="5">
    <source>
        <dbReference type="ARBA" id="ARBA00022553"/>
    </source>
</evidence>
<dbReference type="AlphaFoldDB" id="A0AAV1R1L4"/>
<keyword evidence="7" id="KW-0547">Nucleotide-binding</keyword>
<dbReference type="Pfam" id="PF07714">
    <property type="entry name" value="PK_Tyr_Ser-Thr"/>
    <property type="match status" value="1"/>
</dbReference>
<dbReference type="FunFam" id="1.10.510.10:FF:000395">
    <property type="entry name" value="receptor-like serine/threonine-protein kinase NCRK"/>
    <property type="match status" value="1"/>
</dbReference>
<dbReference type="PANTHER" id="PTHR47989">
    <property type="entry name" value="OS01G0750732 PROTEIN"/>
    <property type="match status" value="1"/>
</dbReference>
<accession>A0AAV1R1L4</accession>
<evidence type="ECO:0000256" key="8">
    <source>
        <dbReference type="ARBA" id="ARBA00022777"/>
    </source>
</evidence>
<comment type="catalytic activity">
    <reaction evidence="12">
        <text>L-seryl-[protein] + ATP = O-phospho-L-seryl-[protein] + ADP + H(+)</text>
        <dbReference type="Rhea" id="RHEA:17989"/>
        <dbReference type="Rhea" id="RHEA-COMP:9863"/>
        <dbReference type="Rhea" id="RHEA-COMP:11604"/>
        <dbReference type="ChEBI" id="CHEBI:15378"/>
        <dbReference type="ChEBI" id="CHEBI:29999"/>
        <dbReference type="ChEBI" id="CHEBI:30616"/>
        <dbReference type="ChEBI" id="CHEBI:83421"/>
        <dbReference type="ChEBI" id="CHEBI:456216"/>
        <dbReference type="EC" id="2.7.11.1"/>
    </reaction>
</comment>
<protein>
    <recommendedName>
        <fullName evidence="2">non-specific serine/threonine protein kinase</fullName>
        <ecNumber evidence="2">2.7.11.1</ecNumber>
    </recommendedName>
</protein>
<dbReference type="InterPro" id="IPR008271">
    <property type="entry name" value="Ser/Thr_kinase_AS"/>
</dbReference>
<dbReference type="CDD" id="cd14066">
    <property type="entry name" value="STKc_IRAK"/>
    <property type="match status" value="1"/>
</dbReference>
<dbReference type="GO" id="GO:0005524">
    <property type="term" value="F:ATP binding"/>
    <property type="evidence" value="ECO:0007669"/>
    <property type="project" value="UniProtKB-KW"/>
</dbReference>
<dbReference type="PROSITE" id="PS50011">
    <property type="entry name" value="PROTEIN_KINASE_DOM"/>
    <property type="match status" value="1"/>
</dbReference>
<comment type="caution">
    <text evidence="14">The sequence shown here is derived from an EMBL/GenBank/DDBJ whole genome shotgun (WGS) entry which is preliminary data.</text>
</comment>
<keyword evidence="3" id="KW-1003">Cell membrane</keyword>
<evidence type="ECO:0000313" key="15">
    <source>
        <dbReference type="Proteomes" id="UP001314170"/>
    </source>
</evidence>
<keyword evidence="9" id="KW-0067">ATP-binding</keyword>
<gene>
    <name evidence="14" type="ORF">DCAF_LOCUS4649</name>
</gene>
<evidence type="ECO:0000256" key="2">
    <source>
        <dbReference type="ARBA" id="ARBA00012513"/>
    </source>
</evidence>
<keyword evidence="8" id="KW-0418">Kinase</keyword>
<sequence length="508" mass="57567">MKLEGEVAACISLSNNAHPTIPLNHQKRLSLPKEDHYAFRIGHSMEQATEKQIPRSLRPLYVILLSPFSDNLHIFFHPLLQIIIAVSWFESLSTYFLGVYKPVEFWQLEDQTPQPTKRCHGSSVFTLKEMEEATCSFSEKNFLGKGGFGRVYRGILRSGEVLLSNKKFYLFKTHTNVFLFSNLKVVAIKKMELPTFKEAEGEREFRVEVDILSRLEHPNLVSLIGYCADGKHRFLVYEYLQHGNLQDHLNGQFITQNPILIPKSLIARLVICNCILGFGKAKMDWSLRLKVALGAARGLAYLHSSSDVGIPIVHRDFKSTNILLNANFEAKISDFGLAKLMPEGQDTFVTARVLGTFGYFDPEYTSTGKLTLQSDVYAFGVVLLELLTGRRAVDLNQGPSDQNLVLQDIRGLAMNMAEILNKQSFMFQVRHILNDRKKLRKVIDPELSRSSYTLESIAMFANLASRCVRIESSERPSMAECVKELQTIIYTNSKPMGMGMGMMTFKMV</sequence>
<dbReference type="Gene3D" id="3.30.200.20">
    <property type="entry name" value="Phosphorylase Kinase, domain 1"/>
    <property type="match status" value="1"/>
</dbReference>
<evidence type="ECO:0000313" key="14">
    <source>
        <dbReference type="EMBL" id="CAK7326943.1"/>
    </source>
</evidence>
<dbReference type="PROSITE" id="PS00108">
    <property type="entry name" value="PROTEIN_KINASE_ST"/>
    <property type="match status" value="1"/>
</dbReference>
<dbReference type="InterPro" id="IPR001245">
    <property type="entry name" value="Ser-Thr/Tyr_kinase_cat_dom"/>
</dbReference>
<keyword evidence="4" id="KW-0723">Serine/threonine-protein kinase</keyword>
<evidence type="ECO:0000256" key="10">
    <source>
        <dbReference type="ARBA" id="ARBA00023136"/>
    </source>
</evidence>
<dbReference type="GO" id="GO:0005886">
    <property type="term" value="C:plasma membrane"/>
    <property type="evidence" value="ECO:0007669"/>
    <property type="project" value="UniProtKB-SubCell"/>
</dbReference>
<keyword evidence="15" id="KW-1185">Reference proteome</keyword>
<evidence type="ECO:0000256" key="7">
    <source>
        <dbReference type="ARBA" id="ARBA00022741"/>
    </source>
</evidence>
<evidence type="ECO:0000256" key="4">
    <source>
        <dbReference type="ARBA" id="ARBA00022527"/>
    </source>
</evidence>
<proteinExistence type="predicted"/>
<evidence type="ECO:0000259" key="13">
    <source>
        <dbReference type="PROSITE" id="PS50011"/>
    </source>
</evidence>
<evidence type="ECO:0000256" key="6">
    <source>
        <dbReference type="ARBA" id="ARBA00022679"/>
    </source>
</evidence>
<dbReference type="InterPro" id="IPR011009">
    <property type="entry name" value="Kinase-like_dom_sf"/>
</dbReference>
<feature type="domain" description="Protein kinase" evidence="13">
    <location>
        <begin position="137"/>
        <end position="489"/>
    </location>
</feature>
<reference evidence="14 15" key="1">
    <citation type="submission" date="2024-01" db="EMBL/GenBank/DDBJ databases">
        <authorList>
            <person name="Waweru B."/>
        </authorList>
    </citation>
    <scope>NUCLEOTIDE SEQUENCE [LARGE SCALE GENOMIC DNA]</scope>
</reference>
<evidence type="ECO:0000256" key="1">
    <source>
        <dbReference type="ARBA" id="ARBA00004236"/>
    </source>
</evidence>
<dbReference type="PANTHER" id="PTHR47989:SF47">
    <property type="entry name" value="SERINE_THREONINE-PROTEIN KINASE PBL28-RELATED"/>
    <property type="match status" value="1"/>
</dbReference>
<name>A0AAV1R1L4_9ROSI</name>
<comment type="catalytic activity">
    <reaction evidence="11">
        <text>L-threonyl-[protein] + ATP = O-phospho-L-threonyl-[protein] + ADP + H(+)</text>
        <dbReference type="Rhea" id="RHEA:46608"/>
        <dbReference type="Rhea" id="RHEA-COMP:11060"/>
        <dbReference type="Rhea" id="RHEA-COMP:11605"/>
        <dbReference type="ChEBI" id="CHEBI:15378"/>
        <dbReference type="ChEBI" id="CHEBI:30013"/>
        <dbReference type="ChEBI" id="CHEBI:30616"/>
        <dbReference type="ChEBI" id="CHEBI:61977"/>
        <dbReference type="ChEBI" id="CHEBI:456216"/>
        <dbReference type="EC" id="2.7.11.1"/>
    </reaction>
</comment>
<evidence type="ECO:0000256" key="9">
    <source>
        <dbReference type="ARBA" id="ARBA00022840"/>
    </source>
</evidence>
<evidence type="ECO:0000256" key="12">
    <source>
        <dbReference type="ARBA" id="ARBA00048679"/>
    </source>
</evidence>
<dbReference type="InterPro" id="IPR000719">
    <property type="entry name" value="Prot_kinase_dom"/>
</dbReference>
<dbReference type="Proteomes" id="UP001314170">
    <property type="component" value="Unassembled WGS sequence"/>
</dbReference>
<dbReference type="SUPFAM" id="SSF56112">
    <property type="entry name" value="Protein kinase-like (PK-like)"/>
    <property type="match status" value="1"/>
</dbReference>
<keyword evidence="5" id="KW-0597">Phosphoprotein</keyword>
<evidence type="ECO:0000256" key="3">
    <source>
        <dbReference type="ARBA" id="ARBA00022475"/>
    </source>
</evidence>
<dbReference type="Gene3D" id="1.10.510.10">
    <property type="entry name" value="Transferase(Phosphotransferase) domain 1"/>
    <property type="match status" value="1"/>
</dbReference>
<keyword evidence="6" id="KW-0808">Transferase</keyword>
<comment type="subcellular location">
    <subcellularLocation>
        <location evidence="1">Cell membrane</location>
    </subcellularLocation>
</comment>
<keyword evidence="10" id="KW-0472">Membrane</keyword>